<dbReference type="PROSITE" id="PS51387">
    <property type="entry name" value="FAD_PCMH"/>
    <property type="match status" value="1"/>
</dbReference>
<dbReference type="GO" id="GO:0071949">
    <property type="term" value="F:FAD binding"/>
    <property type="evidence" value="ECO:0007669"/>
    <property type="project" value="InterPro"/>
</dbReference>
<feature type="domain" description="FAD-binding PCMH-type" evidence="3">
    <location>
        <begin position="34"/>
        <end position="215"/>
    </location>
</feature>
<dbReference type="Gene3D" id="3.30.43.10">
    <property type="entry name" value="Uridine Diphospho-n-acetylenolpyruvylglucosamine Reductase, domain 2"/>
    <property type="match status" value="1"/>
</dbReference>
<sequence length="457" mass="48393">MTSFMEVLSGALPTNAILTGDVAAPYLTDWMGELKGEALAVLRPSTAQEVSRIVTICRDAGVVIVPQGGNTGLVGAATPVTKRAAVVVQLGRMNRIRRVDARDNAATVEAGCVLATLQAAAEAEDRLFPLSLGSEGSAQIGGLIATNAGGTMALRWGMMRDLVLGLEVVLPDGRIWSDLSSLRKRNLGIDPKHLFIGAEGTTGIVTAAVLKLVPRPAARATAWLALSRLEAGPEFLSLALQHAGGAVDACELIPRQGLSFASAHVDSAQSPLDPTPDWAVLMEISGPDAERLQETLMSLLEVAMDRDLVCDGVVAASEGQRRDLWFLREAIVEGQRLAGFQIKHDIAVPVAEVPEFIRVASDRVSKLDAHVLVSAFGHLGDGNIHFNLSPSASADPADLSKCVYGTCLEFGGTISAEHGLGRKKKKIAKDLQAVQTCPFEIESLLDPQRILNPLSES</sequence>
<dbReference type="Gene3D" id="3.30.70.2740">
    <property type="match status" value="1"/>
</dbReference>
<dbReference type="InterPro" id="IPR016166">
    <property type="entry name" value="FAD-bd_PCMH"/>
</dbReference>
<dbReference type="InterPro" id="IPR016164">
    <property type="entry name" value="FAD-linked_Oxase-like_C"/>
</dbReference>
<organism evidence="4 5">
    <name type="scientific">Aliiruegeria lutimaris</name>
    <dbReference type="NCBI Taxonomy" id="571298"/>
    <lineage>
        <taxon>Bacteria</taxon>
        <taxon>Pseudomonadati</taxon>
        <taxon>Pseudomonadota</taxon>
        <taxon>Alphaproteobacteria</taxon>
        <taxon>Rhodobacterales</taxon>
        <taxon>Roseobacteraceae</taxon>
        <taxon>Aliiruegeria</taxon>
    </lineage>
</organism>
<dbReference type="RefSeq" id="WP_093163411.1">
    <property type="nucleotide sequence ID" value="NZ_FNEK01000082.1"/>
</dbReference>
<keyword evidence="2" id="KW-0274">FAD</keyword>
<dbReference type="InterPro" id="IPR016169">
    <property type="entry name" value="FAD-bd_PCMH_sub2"/>
</dbReference>
<dbReference type="InterPro" id="IPR036318">
    <property type="entry name" value="FAD-bd_PCMH-like_sf"/>
</dbReference>
<dbReference type="PANTHER" id="PTHR43716">
    <property type="entry name" value="D-2-HYDROXYGLUTARATE DEHYDROGENASE, MITOCHONDRIAL"/>
    <property type="match status" value="1"/>
</dbReference>
<dbReference type="STRING" id="571298.SAMN04488026_108220"/>
<dbReference type="Gene3D" id="3.30.70.2190">
    <property type="match status" value="1"/>
</dbReference>
<dbReference type="InterPro" id="IPR051264">
    <property type="entry name" value="FAD-oxidored/transferase_4"/>
</dbReference>
<proteinExistence type="predicted"/>
<accession>A0A1G9JP02</accession>
<dbReference type="SUPFAM" id="SSF55103">
    <property type="entry name" value="FAD-linked oxidases, C-terminal domain"/>
    <property type="match status" value="1"/>
</dbReference>
<dbReference type="InterPro" id="IPR004113">
    <property type="entry name" value="FAD-bd_oxidored_4_C"/>
</dbReference>
<gene>
    <name evidence="4" type="ORF">SAMN04488026_108220</name>
</gene>
<dbReference type="OrthoDB" id="9811557at2"/>
<reference evidence="4 5" key="1">
    <citation type="submission" date="2016-10" db="EMBL/GenBank/DDBJ databases">
        <authorList>
            <person name="de Groot N.N."/>
        </authorList>
    </citation>
    <scope>NUCLEOTIDE SEQUENCE [LARGE SCALE GENOMIC DNA]</scope>
    <source>
        <strain evidence="4 5">DSM 25294</strain>
    </source>
</reference>
<keyword evidence="5" id="KW-1185">Reference proteome</keyword>
<dbReference type="InterPro" id="IPR016167">
    <property type="entry name" value="FAD-bd_PCMH_sub1"/>
</dbReference>
<dbReference type="AlphaFoldDB" id="A0A1G9JP02"/>
<protein>
    <submittedName>
        <fullName evidence="4">FAD/FMN-containing dehydrogenase</fullName>
    </submittedName>
</protein>
<dbReference type="GO" id="GO:0003824">
    <property type="term" value="F:catalytic activity"/>
    <property type="evidence" value="ECO:0007669"/>
    <property type="project" value="InterPro"/>
</dbReference>
<evidence type="ECO:0000313" key="4">
    <source>
        <dbReference type="EMBL" id="SDL38854.1"/>
    </source>
</evidence>
<dbReference type="GO" id="GO:0022904">
    <property type="term" value="P:respiratory electron transport chain"/>
    <property type="evidence" value="ECO:0007669"/>
    <property type="project" value="TreeGrafter"/>
</dbReference>
<keyword evidence="1" id="KW-0285">Flavoprotein</keyword>
<evidence type="ECO:0000259" key="3">
    <source>
        <dbReference type="PROSITE" id="PS51387"/>
    </source>
</evidence>
<dbReference type="Proteomes" id="UP000199382">
    <property type="component" value="Unassembled WGS sequence"/>
</dbReference>
<evidence type="ECO:0000256" key="2">
    <source>
        <dbReference type="ARBA" id="ARBA00022827"/>
    </source>
</evidence>
<dbReference type="Pfam" id="PF02913">
    <property type="entry name" value="FAD-oxidase_C"/>
    <property type="match status" value="1"/>
</dbReference>
<evidence type="ECO:0000256" key="1">
    <source>
        <dbReference type="ARBA" id="ARBA00022630"/>
    </source>
</evidence>
<dbReference type="PANTHER" id="PTHR43716:SF2">
    <property type="entry name" value="BLL6224 PROTEIN"/>
    <property type="match status" value="1"/>
</dbReference>
<dbReference type="EMBL" id="FNEK01000082">
    <property type="protein sequence ID" value="SDL38854.1"/>
    <property type="molecule type" value="Genomic_DNA"/>
</dbReference>
<dbReference type="Gene3D" id="3.30.465.10">
    <property type="match status" value="1"/>
</dbReference>
<evidence type="ECO:0000313" key="5">
    <source>
        <dbReference type="Proteomes" id="UP000199382"/>
    </source>
</evidence>
<name>A0A1G9JP02_9RHOB</name>
<dbReference type="InterPro" id="IPR006094">
    <property type="entry name" value="Oxid_FAD_bind_N"/>
</dbReference>
<dbReference type="Pfam" id="PF01565">
    <property type="entry name" value="FAD_binding_4"/>
    <property type="match status" value="1"/>
</dbReference>
<dbReference type="SUPFAM" id="SSF56176">
    <property type="entry name" value="FAD-binding/transporter-associated domain-like"/>
    <property type="match status" value="1"/>
</dbReference>